<name>A0ABN7ZE61_9BURK</name>
<proteinExistence type="predicted"/>
<evidence type="ECO:0000313" key="1">
    <source>
        <dbReference type="EMBL" id="CAG9184254.1"/>
    </source>
</evidence>
<reference evidence="1 2" key="1">
    <citation type="submission" date="2021-08" db="EMBL/GenBank/DDBJ databases">
        <authorList>
            <person name="Peeters C."/>
        </authorList>
    </citation>
    <scope>NUCLEOTIDE SEQUENCE [LARGE SCALE GENOMIC DNA]</scope>
    <source>
        <strain evidence="1 2">LMG 32289</strain>
    </source>
</reference>
<dbReference type="Proteomes" id="UP000706525">
    <property type="component" value="Unassembled WGS sequence"/>
</dbReference>
<evidence type="ECO:0000313" key="2">
    <source>
        <dbReference type="Proteomes" id="UP000706525"/>
    </source>
</evidence>
<organism evidence="1 2">
    <name type="scientific">Cupriavidus pampae</name>
    <dbReference type="NCBI Taxonomy" id="659251"/>
    <lineage>
        <taxon>Bacteria</taxon>
        <taxon>Pseudomonadati</taxon>
        <taxon>Pseudomonadota</taxon>
        <taxon>Betaproteobacteria</taxon>
        <taxon>Burkholderiales</taxon>
        <taxon>Burkholderiaceae</taxon>
        <taxon>Cupriavidus</taxon>
    </lineage>
</organism>
<evidence type="ECO:0008006" key="3">
    <source>
        <dbReference type="Google" id="ProtNLM"/>
    </source>
</evidence>
<gene>
    <name evidence="1" type="ORF">LMG32289_05569</name>
</gene>
<protein>
    <recommendedName>
        <fullName evidence="3">Site-specific integrase</fullName>
    </recommendedName>
</protein>
<dbReference type="EMBL" id="CAJZAG010000012">
    <property type="protein sequence ID" value="CAG9184254.1"/>
    <property type="molecule type" value="Genomic_DNA"/>
</dbReference>
<sequence>MQSVTSFSRSTPTRGLSTVAAYERYYRRHAERLAREQHIENPTPSEIVADLILQRAGMAMSTWRYRKAAVMYVIEHQHPGHHEALEALREHGSGGLARTSGNTAGRKRKHVPLAEWTEIKHVIGRRIKEGYRHAQALLDVLEATLLTGLRPIEWSFSAFATHEESGRPVLRVTNAKHSNGRANGETRELFVDQLTDEERATIGRALAACAAETRDDAERFKLALKHELETCRMMAVAGTRKPASSVTQYSFRHQFIADAKQTFETPLLLSAAVGHASTKTAFEHYGKRKHGRGRVRVFPTPESVAAVQNVTLETYRSYLAAQQGGRIPQVR</sequence>
<accession>A0ABN7ZE61</accession>
<comment type="caution">
    <text evidence="1">The sequence shown here is derived from an EMBL/GenBank/DDBJ whole genome shotgun (WGS) entry which is preliminary data.</text>
</comment>
<dbReference type="RefSeq" id="WP_223994227.1">
    <property type="nucleotide sequence ID" value="NZ_CAJZAG010000012.1"/>
</dbReference>
<keyword evidence="2" id="KW-1185">Reference proteome</keyword>